<evidence type="ECO:0000259" key="1">
    <source>
        <dbReference type="Pfam" id="PF00534"/>
    </source>
</evidence>
<dbReference type="CDD" id="cd03812">
    <property type="entry name" value="GT4_CapH-like"/>
    <property type="match status" value="1"/>
</dbReference>
<dbReference type="Gene3D" id="3.40.50.2000">
    <property type="entry name" value="Glycogen Phosphorylase B"/>
    <property type="match status" value="2"/>
</dbReference>
<accession>A0A9E3H935</accession>
<protein>
    <submittedName>
        <fullName evidence="3">Glycosyltransferase family 1 protein</fullName>
    </submittedName>
</protein>
<feature type="domain" description="Glycosyltransferase subfamily 4-like N-terminal" evidence="2">
    <location>
        <begin position="21"/>
        <end position="150"/>
    </location>
</feature>
<proteinExistence type="predicted"/>
<evidence type="ECO:0000259" key="2">
    <source>
        <dbReference type="Pfam" id="PF13579"/>
    </source>
</evidence>
<evidence type="ECO:0000313" key="3">
    <source>
        <dbReference type="EMBL" id="MBW4432877.1"/>
    </source>
</evidence>
<dbReference type="SUPFAM" id="SSF53756">
    <property type="entry name" value="UDP-Glycosyltransferase/glycogen phosphorylase"/>
    <property type="match status" value="1"/>
</dbReference>
<dbReference type="Pfam" id="PF13579">
    <property type="entry name" value="Glyco_trans_4_4"/>
    <property type="match status" value="1"/>
</dbReference>
<evidence type="ECO:0000313" key="4">
    <source>
        <dbReference type="Proteomes" id="UP000813215"/>
    </source>
</evidence>
<dbReference type="Proteomes" id="UP000813215">
    <property type="component" value="Unassembled WGS sequence"/>
</dbReference>
<name>A0A9E3H935_9NOST</name>
<dbReference type="InterPro" id="IPR050194">
    <property type="entry name" value="Glycosyltransferase_grp1"/>
</dbReference>
<reference evidence="3" key="1">
    <citation type="submission" date="2021-05" db="EMBL/GenBank/DDBJ databases">
        <authorList>
            <person name="Pietrasiak N."/>
            <person name="Ward R."/>
            <person name="Stajich J.E."/>
            <person name="Kurbessoian T."/>
        </authorList>
    </citation>
    <scope>NUCLEOTIDE SEQUENCE</scope>
    <source>
        <strain evidence="3">HA4357-MV3</strain>
    </source>
</reference>
<feature type="domain" description="Glycosyl transferase family 1" evidence="1">
    <location>
        <begin position="199"/>
        <end position="313"/>
    </location>
</feature>
<comment type="caution">
    <text evidence="3">The sequence shown here is derived from an EMBL/GenBank/DDBJ whole genome shotgun (WGS) entry which is preliminary data.</text>
</comment>
<dbReference type="PANTHER" id="PTHR45947">
    <property type="entry name" value="SULFOQUINOVOSYL TRANSFERASE SQD2"/>
    <property type="match status" value="1"/>
</dbReference>
<dbReference type="GO" id="GO:0016757">
    <property type="term" value="F:glycosyltransferase activity"/>
    <property type="evidence" value="ECO:0007669"/>
    <property type="project" value="InterPro"/>
</dbReference>
<dbReference type="Pfam" id="PF00534">
    <property type="entry name" value="Glycos_transf_1"/>
    <property type="match status" value="1"/>
</dbReference>
<gene>
    <name evidence="3" type="ORF">KME28_14395</name>
</gene>
<dbReference type="AlphaFoldDB" id="A0A9E3H935"/>
<dbReference type="InterPro" id="IPR001296">
    <property type="entry name" value="Glyco_trans_1"/>
</dbReference>
<organism evidence="3 4">
    <name type="scientific">Pelatocladus maniniholoensis HA4357-MV3</name>
    <dbReference type="NCBI Taxonomy" id="1117104"/>
    <lineage>
        <taxon>Bacteria</taxon>
        <taxon>Bacillati</taxon>
        <taxon>Cyanobacteriota</taxon>
        <taxon>Cyanophyceae</taxon>
        <taxon>Nostocales</taxon>
        <taxon>Nostocaceae</taxon>
        <taxon>Pelatocladus</taxon>
    </lineage>
</organism>
<sequence length="389" mass="43928">MQFTKQYPIRILHVVGGMNQGGLETWLMHILRHIDRDRFHIDFLVHTIQPCAYDDEIRSLGSQIIPCVHPSRPWLYAHNFQRILNEYGSYDIVHSHVHHFSGYVLRLAQQAGVAVRIAHSHIDSSPLETQAAWYRRLYLTLMKSLIAHHATLGLGCSQIAIVDLFGSAWKSDPRWQLLCYGIDLTPFQAFIDVVDVRVNFGIPTNAFVIGHVGRFHKQKNHQFLIEIFAELAKREPQAYLLLVGEGLLRPTIEQQVMQLGLGKQVIFVGRHSDVPKLMLGAMDVFLLPSLSEGLPMVGIEAQAAGLPLILSDVITDEINKIKPLIQKISLSQSVKVWSDAVLAARNFKARITQTDSIAVLKNSEFNISYSVKALTKIYVDECDKNCQPK</sequence>
<dbReference type="EMBL" id="JAHHHW010000094">
    <property type="protein sequence ID" value="MBW4432877.1"/>
    <property type="molecule type" value="Genomic_DNA"/>
</dbReference>
<dbReference type="PANTHER" id="PTHR45947:SF3">
    <property type="entry name" value="SULFOQUINOVOSYL TRANSFERASE SQD2"/>
    <property type="match status" value="1"/>
</dbReference>
<dbReference type="InterPro" id="IPR028098">
    <property type="entry name" value="Glyco_trans_4-like_N"/>
</dbReference>
<reference evidence="3" key="2">
    <citation type="journal article" date="2022" name="Microbiol. Resour. Announc.">
        <title>Metagenome Sequencing to Explore Phylogenomics of Terrestrial Cyanobacteria.</title>
        <authorList>
            <person name="Ward R.D."/>
            <person name="Stajich J.E."/>
            <person name="Johansen J.R."/>
            <person name="Huntemann M."/>
            <person name="Clum A."/>
            <person name="Foster B."/>
            <person name="Foster B."/>
            <person name="Roux S."/>
            <person name="Palaniappan K."/>
            <person name="Varghese N."/>
            <person name="Mukherjee S."/>
            <person name="Reddy T.B.K."/>
            <person name="Daum C."/>
            <person name="Copeland A."/>
            <person name="Chen I.A."/>
            <person name="Ivanova N.N."/>
            <person name="Kyrpides N.C."/>
            <person name="Shapiro N."/>
            <person name="Eloe-Fadrosh E.A."/>
            <person name="Pietrasiak N."/>
        </authorList>
    </citation>
    <scope>NUCLEOTIDE SEQUENCE</scope>
    <source>
        <strain evidence="3">HA4357-MV3</strain>
    </source>
</reference>